<gene>
    <name evidence="1" type="ORF">CC1G_15721</name>
</gene>
<dbReference type="VEuPathDB" id="FungiDB:CC1G_15721"/>
<reference evidence="1 2" key="1">
    <citation type="journal article" date="2010" name="Proc. Natl. Acad. Sci. U.S.A.">
        <title>Insights into evolution of multicellular fungi from the assembled chromosomes of the mushroom Coprinopsis cinerea (Coprinus cinereus).</title>
        <authorList>
            <person name="Stajich J.E."/>
            <person name="Wilke S.K."/>
            <person name="Ahren D."/>
            <person name="Au C.H."/>
            <person name="Birren B.W."/>
            <person name="Borodovsky M."/>
            <person name="Burns C."/>
            <person name="Canback B."/>
            <person name="Casselton L.A."/>
            <person name="Cheng C.K."/>
            <person name="Deng J."/>
            <person name="Dietrich F.S."/>
            <person name="Fargo D.C."/>
            <person name="Farman M.L."/>
            <person name="Gathman A.C."/>
            <person name="Goldberg J."/>
            <person name="Guigo R."/>
            <person name="Hoegger P.J."/>
            <person name="Hooker J.B."/>
            <person name="Huggins A."/>
            <person name="James T.Y."/>
            <person name="Kamada T."/>
            <person name="Kilaru S."/>
            <person name="Kodira C."/>
            <person name="Kues U."/>
            <person name="Kupfer D."/>
            <person name="Kwan H.S."/>
            <person name="Lomsadze A."/>
            <person name="Li W."/>
            <person name="Lilly W.W."/>
            <person name="Ma L.J."/>
            <person name="Mackey A.J."/>
            <person name="Manning G."/>
            <person name="Martin F."/>
            <person name="Muraguchi H."/>
            <person name="Natvig D.O."/>
            <person name="Palmerini H."/>
            <person name="Ramesh M.A."/>
            <person name="Rehmeyer C.J."/>
            <person name="Roe B.A."/>
            <person name="Shenoy N."/>
            <person name="Stanke M."/>
            <person name="Ter-Hovhannisyan V."/>
            <person name="Tunlid A."/>
            <person name="Velagapudi R."/>
            <person name="Vision T.J."/>
            <person name="Zeng Q."/>
            <person name="Zolan M.E."/>
            <person name="Pukkila P.J."/>
        </authorList>
    </citation>
    <scope>NUCLEOTIDE SEQUENCE [LARGE SCALE GENOMIC DNA]</scope>
    <source>
        <strain evidence="2">Okayama-7 / 130 / ATCC MYA-4618 / FGSC 9003</strain>
    </source>
</reference>
<comment type="caution">
    <text evidence="1">The sequence shown here is derived from an EMBL/GenBank/DDBJ whole genome shotgun (WGS) entry which is preliminary data.</text>
</comment>
<dbReference type="HOGENOM" id="CLU_2812240_0_0_1"/>
<evidence type="ECO:0000313" key="2">
    <source>
        <dbReference type="Proteomes" id="UP000001861"/>
    </source>
</evidence>
<dbReference type="KEGG" id="cci:CC1G_15721"/>
<protein>
    <submittedName>
        <fullName evidence="1">Uncharacterized protein</fullName>
    </submittedName>
</protein>
<dbReference type="InParanoid" id="D6RQI2"/>
<accession>D6RQI2</accession>
<dbReference type="EMBL" id="AACS02000011">
    <property type="protein sequence ID" value="EFI26798.1"/>
    <property type="molecule type" value="Genomic_DNA"/>
</dbReference>
<dbReference type="AlphaFoldDB" id="D6RQI2"/>
<sequence length="67" mass="7013">MLLENKHRQAGLPPNSLCPSRVTRVEATASSAGSSDSSRALCSFDQGLQCGPTIRTFPGSCACRSLS</sequence>
<dbReference type="GeneID" id="9378617"/>
<name>D6RQI2_COPC7</name>
<dbReference type="Proteomes" id="UP000001861">
    <property type="component" value="Unassembled WGS sequence"/>
</dbReference>
<evidence type="ECO:0000313" key="1">
    <source>
        <dbReference type="EMBL" id="EFI26798.1"/>
    </source>
</evidence>
<organism evidence="1 2">
    <name type="scientific">Coprinopsis cinerea (strain Okayama-7 / 130 / ATCC MYA-4618 / FGSC 9003)</name>
    <name type="common">Inky cap fungus</name>
    <name type="synonym">Hormographiella aspergillata</name>
    <dbReference type="NCBI Taxonomy" id="240176"/>
    <lineage>
        <taxon>Eukaryota</taxon>
        <taxon>Fungi</taxon>
        <taxon>Dikarya</taxon>
        <taxon>Basidiomycota</taxon>
        <taxon>Agaricomycotina</taxon>
        <taxon>Agaricomycetes</taxon>
        <taxon>Agaricomycetidae</taxon>
        <taxon>Agaricales</taxon>
        <taxon>Agaricineae</taxon>
        <taxon>Psathyrellaceae</taxon>
        <taxon>Coprinopsis</taxon>
    </lineage>
</organism>
<dbReference type="RefSeq" id="XP_002910292.1">
    <property type="nucleotide sequence ID" value="XM_002910246.1"/>
</dbReference>
<keyword evidence="2" id="KW-1185">Reference proteome</keyword>
<proteinExistence type="predicted"/>